<gene>
    <name evidence="11" type="primary">spkD</name>
    <name evidence="11" type="ORF">M595_0929</name>
</gene>
<keyword evidence="9" id="KW-1133">Transmembrane helix</keyword>
<keyword evidence="4" id="KW-0547">Nucleotide-binding</keyword>
<dbReference type="RefSeq" id="WP_023064615.1">
    <property type="nucleotide sequence ID" value="NZ_AUZM01000005.1"/>
</dbReference>
<feature type="transmembrane region" description="Helical" evidence="9">
    <location>
        <begin position="332"/>
        <end position="353"/>
    </location>
</feature>
<keyword evidence="6" id="KW-0067">ATP-binding</keyword>
<dbReference type="CDD" id="cd14014">
    <property type="entry name" value="STKc_PknB_like"/>
    <property type="match status" value="1"/>
</dbReference>
<evidence type="ECO:0000259" key="10">
    <source>
        <dbReference type="PROSITE" id="PS50011"/>
    </source>
</evidence>
<dbReference type="EC" id="2.7.11.1" evidence="1"/>
<dbReference type="Gene3D" id="1.10.510.10">
    <property type="entry name" value="Transferase(Phosphotransferase) domain 1"/>
    <property type="match status" value="1"/>
</dbReference>
<keyword evidence="3 11" id="KW-0808">Transferase</keyword>
<dbReference type="GO" id="GO:0005524">
    <property type="term" value="F:ATP binding"/>
    <property type="evidence" value="ECO:0007669"/>
    <property type="project" value="UniProtKB-KW"/>
</dbReference>
<evidence type="ECO:0000256" key="2">
    <source>
        <dbReference type="ARBA" id="ARBA00022527"/>
    </source>
</evidence>
<keyword evidence="2" id="KW-0723">Serine/threonine-protein kinase</keyword>
<accession>U7QPN1</accession>
<dbReference type="Pfam" id="PF00069">
    <property type="entry name" value="Pkinase"/>
    <property type="match status" value="1"/>
</dbReference>
<sequence length="453" mass="51679">MQIVTNTPPTPEKLLNNRYRILQSIGSGGFGEKFLAEDTQMPSGRRCVIKQLKPSVNRPELYPLIQEQFRREAAILEKLGEKSDRIPRLYAYFEEEEQFYLVQEWIEGETLTTRIQRLGRLSETEVKEILLGLLPLLHRIHKQGLIHRDIKPDNIILRHPMGKPVLIDFGAVKETMGTMLNSQGSPTASILIGTPGFMASEQAVGYPLYSSDLYSLGMTAIYLLTGKTIKEMNIDRETGKILWRENVPDISQSFAEILDKAIQFYPRDRFSKSEEMFAALKTIPSPIPKTEPSLPPSTIFFPKPLQSPKTSHSKFKLFKQFKQLKDWQKATLFGILMGAFLGLGVAIPLKILFQQKSSQASTVDQLSNLPMSFYFIADSAFNDPENAEQKRQSLQEKGYSDAGLFWSPNYSNWSQYKSYKVYGDWFETKSACEKNLPKYREFNPSAYCGFATK</sequence>
<evidence type="ECO:0000256" key="7">
    <source>
        <dbReference type="ARBA" id="ARBA00047899"/>
    </source>
</evidence>
<evidence type="ECO:0000256" key="1">
    <source>
        <dbReference type="ARBA" id="ARBA00012513"/>
    </source>
</evidence>
<dbReference type="PROSITE" id="PS00108">
    <property type="entry name" value="PROTEIN_KINASE_ST"/>
    <property type="match status" value="1"/>
</dbReference>
<keyword evidence="5 11" id="KW-0418">Kinase</keyword>
<comment type="catalytic activity">
    <reaction evidence="7">
        <text>L-threonyl-[protein] + ATP = O-phospho-L-threonyl-[protein] + ADP + H(+)</text>
        <dbReference type="Rhea" id="RHEA:46608"/>
        <dbReference type="Rhea" id="RHEA-COMP:11060"/>
        <dbReference type="Rhea" id="RHEA-COMP:11605"/>
        <dbReference type="ChEBI" id="CHEBI:15378"/>
        <dbReference type="ChEBI" id="CHEBI:30013"/>
        <dbReference type="ChEBI" id="CHEBI:30616"/>
        <dbReference type="ChEBI" id="CHEBI:61977"/>
        <dbReference type="ChEBI" id="CHEBI:456216"/>
        <dbReference type="EC" id="2.7.11.1"/>
    </reaction>
</comment>
<dbReference type="Proteomes" id="UP000017127">
    <property type="component" value="Unassembled WGS sequence"/>
</dbReference>
<evidence type="ECO:0000256" key="8">
    <source>
        <dbReference type="ARBA" id="ARBA00048679"/>
    </source>
</evidence>
<dbReference type="PANTHER" id="PTHR24363:SF0">
    <property type="entry name" value="SERINE_THREONINE KINASE LIKE DOMAIN CONTAINING 1"/>
    <property type="match status" value="1"/>
</dbReference>
<dbReference type="SUPFAM" id="SSF56112">
    <property type="entry name" value="Protein kinase-like (PK-like)"/>
    <property type="match status" value="1"/>
</dbReference>
<evidence type="ECO:0000256" key="3">
    <source>
        <dbReference type="ARBA" id="ARBA00022679"/>
    </source>
</evidence>
<evidence type="ECO:0000256" key="9">
    <source>
        <dbReference type="SAM" id="Phobius"/>
    </source>
</evidence>
<name>U7QPN1_9CYAN</name>
<reference evidence="11 12" key="1">
    <citation type="journal article" date="2013" name="Front. Microbiol.">
        <title>Comparative genomic analyses of the cyanobacterium, Lyngbya aestuarii BL J, a powerful hydrogen producer.</title>
        <authorList>
            <person name="Kothari A."/>
            <person name="Vaughn M."/>
            <person name="Garcia-Pichel F."/>
        </authorList>
    </citation>
    <scope>NUCLEOTIDE SEQUENCE [LARGE SCALE GENOMIC DNA]</scope>
    <source>
        <strain evidence="11 12">BL J</strain>
    </source>
</reference>
<keyword evidence="12" id="KW-1185">Reference proteome</keyword>
<proteinExistence type="predicted"/>
<dbReference type="PANTHER" id="PTHR24363">
    <property type="entry name" value="SERINE/THREONINE PROTEIN KINASE"/>
    <property type="match status" value="1"/>
</dbReference>
<evidence type="ECO:0000256" key="4">
    <source>
        <dbReference type="ARBA" id="ARBA00022741"/>
    </source>
</evidence>
<dbReference type="OrthoDB" id="428678at2"/>
<comment type="catalytic activity">
    <reaction evidence="8">
        <text>L-seryl-[protein] + ATP = O-phospho-L-seryl-[protein] + ADP + H(+)</text>
        <dbReference type="Rhea" id="RHEA:17989"/>
        <dbReference type="Rhea" id="RHEA-COMP:9863"/>
        <dbReference type="Rhea" id="RHEA-COMP:11604"/>
        <dbReference type="ChEBI" id="CHEBI:15378"/>
        <dbReference type="ChEBI" id="CHEBI:29999"/>
        <dbReference type="ChEBI" id="CHEBI:30616"/>
        <dbReference type="ChEBI" id="CHEBI:83421"/>
        <dbReference type="ChEBI" id="CHEBI:456216"/>
        <dbReference type="EC" id="2.7.11.1"/>
    </reaction>
</comment>
<dbReference type="PROSITE" id="PS50011">
    <property type="entry name" value="PROTEIN_KINASE_DOM"/>
    <property type="match status" value="1"/>
</dbReference>
<dbReference type="InterPro" id="IPR011009">
    <property type="entry name" value="Kinase-like_dom_sf"/>
</dbReference>
<dbReference type="GO" id="GO:0004674">
    <property type="term" value="F:protein serine/threonine kinase activity"/>
    <property type="evidence" value="ECO:0007669"/>
    <property type="project" value="UniProtKB-KW"/>
</dbReference>
<dbReference type="AlphaFoldDB" id="U7QPN1"/>
<evidence type="ECO:0000313" key="11">
    <source>
        <dbReference type="EMBL" id="ERT09070.1"/>
    </source>
</evidence>
<dbReference type="InterPro" id="IPR008271">
    <property type="entry name" value="Ser/Thr_kinase_AS"/>
</dbReference>
<evidence type="ECO:0000313" key="12">
    <source>
        <dbReference type="Proteomes" id="UP000017127"/>
    </source>
</evidence>
<organism evidence="11 12">
    <name type="scientific">Lyngbya aestuarii BL J</name>
    <dbReference type="NCBI Taxonomy" id="1348334"/>
    <lineage>
        <taxon>Bacteria</taxon>
        <taxon>Bacillati</taxon>
        <taxon>Cyanobacteriota</taxon>
        <taxon>Cyanophyceae</taxon>
        <taxon>Oscillatoriophycideae</taxon>
        <taxon>Oscillatoriales</taxon>
        <taxon>Microcoleaceae</taxon>
        <taxon>Lyngbya</taxon>
    </lineage>
</organism>
<keyword evidence="9" id="KW-0812">Transmembrane</keyword>
<dbReference type="SMART" id="SM00220">
    <property type="entry name" value="S_TKc"/>
    <property type="match status" value="1"/>
</dbReference>
<evidence type="ECO:0000256" key="5">
    <source>
        <dbReference type="ARBA" id="ARBA00022777"/>
    </source>
</evidence>
<dbReference type="EMBL" id="AUZM01000005">
    <property type="protein sequence ID" value="ERT09070.1"/>
    <property type="molecule type" value="Genomic_DNA"/>
</dbReference>
<dbReference type="PATRIC" id="fig|1348334.3.peg.907"/>
<dbReference type="InterPro" id="IPR000719">
    <property type="entry name" value="Prot_kinase_dom"/>
</dbReference>
<feature type="domain" description="Protein kinase" evidence="10">
    <location>
        <begin position="19"/>
        <end position="283"/>
    </location>
</feature>
<keyword evidence="9" id="KW-0472">Membrane</keyword>
<dbReference type="GO" id="GO:0106310">
    <property type="term" value="F:protein serine kinase activity"/>
    <property type="evidence" value="ECO:0007669"/>
    <property type="project" value="RHEA"/>
</dbReference>
<comment type="caution">
    <text evidence="11">The sequence shown here is derived from an EMBL/GenBank/DDBJ whole genome shotgun (WGS) entry which is preliminary data.</text>
</comment>
<protein>
    <recommendedName>
        <fullName evidence="1">non-specific serine/threonine protein kinase</fullName>
        <ecNumber evidence="1">2.7.11.1</ecNumber>
    </recommendedName>
</protein>
<evidence type="ECO:0000256" key="6">
    <source>
        <dbReference type="ARBA" id="ARBA00022840"/>
    </source>
</evidence>